<dbReference type="Pfam" id="PF01734">
    <property type="entry name" value="Patatin"/>
    <property type="match status" value="1"/>
</dbReference>
<sequence>MPLDKTEQHVALSPVDDDGLSRPRPGVALCLSGGGYRAMIFHLGVLWRLNELGYLAQLDRISSVSGGSITAGLLGLRWGRLDFAGGVARGLVTQVVEPIRAFAHHAVDVGSVLKGVFLPGSINDKVADAYREHLYGDATLQDLPDDPPRFVINATNVQTGSLWRFSKPYMRDYQVGEVKRPTVPLAVAVAASSAFPPVLSPARLRLDPADFSPPAGEAFHHPPFTRDVYLTDGGVYDNLGLETAWKRYETILVSDAGLAMGADPDPGIDWASHTKRVLDMVDNQVRALRKRQVIAGFLRGDRMGAFWSVRSKISDYGLADALPCPDARSAELGRLATRLAAMPDDTQERLINWGYAVCDAAMRRWVDHSLPPPAGFPYPRGV</sequence>
<evidence type="ECO:0000256" key="2">
    <source>
        <dbReference type="ARBA" id="ARBA00022963"/>
    </source>
</evidence>
<dbReference type="PROSITE" id="PS51635">
    <property type="entry name" value="PNPLA"/>
    <property type="match status" value="1"/>
</dbReference>
<dbReference type="SUPFAM" id="SSF52151">
    <property type="entry name" value="FabD/lysophospholipase-like"/>
    <property type="match status" value="1"/>
</dbReference>
<evidence type="ECO:0000313" key="7">
    <source>
        <dbReference type="Proteomes" id="UP000318422"/>
    </source>
</evidence>
<dbReference type="PANTHER" id="PTHR14226">
    <property type="entry name" value="NEUROPATHY TARGET ESTERASE/SWISS CHEESE D.MELANOGASTER"/>
    <property type="match status" value="1"/>
</dbReference>
<dbReference type="InterPro" id="IPR002641">
    <property type="entry name" value="PNPLA_dom"/>
</dbReference>
<feature type="active site" description="Nucleophile" evidence="4">
    <location>
        <position position="65"/>
    </location>
</feature>
<dbReference type="GO" id="GO:0016787">
    <property type="term" value="F:hydrolase activity"/>
    <property type="evidence" value="ECO:0007669"/>
    <property type="project" value="UniProtKB-UniRule"/>
</dbReference>
<keyword evidence="2 4" id="KW-0442">Lipid degradation</keyword>
<evidence type="ECO:0000256" key="4">
    <source>
        <dbReference type="PROSITE-ProRule" id="PRU01161"/>
    </source>
</evidence>
<dbReference type="Proteomes" id="UP000318422">
    <property type="component" value="Unassembled WGS sequence"/>
</dbReference>
<organism evidence="6 7">
    <name type="scientific">Zoogloea ramigera</name>
    <dbReference type="NCBI Taxonomy" id="350"/>
    <lineage>
        <taxon>Bacteria</taxon>
        <taxon>Pseudomonadati</taxon>
        <taxon>Pseudomonadota</taxon>
        <taxon>Betaproteobacteria</taxon>
        <taxon>Rhodocyclales</taxon>
        <taxon>Zoogloeaceae</taxon>
        <taxon>Zoogloea</taxon>
    </lineage>
</organism>
<proteinExistence type="predicted"/>
<dbReference type="OrthoDB" id="9813090at2"/>
<evidence type="ECO:0000256" key="1">
    <source>
        <dbReference type="ARBA" id="ARBA00022801"/>
    </source>
</evidence>
<accession>A0A4Y4D2E5</accession>
<dbReference type="EMBL" id="BJNV01000058">
    <property type="protein sequence ID" value="GEC96930.1"/>
    <property type="molecule type" value="Genomic_DNA"/>
</dbReference>
<protein>
    <submittedName>
        <fullName evidence="6">Patatin</fullName>
    </submittedName>
</protein>
<reference evidence="6 7" key="1">
    <citation type="submission" date="2019-06" db="EMBL/GenBank/DDBJ databases">
        <title>Whole genome shotgun sequence of Zoogloea ramigera NBRC 15342.</title>
        <authorList>
            <person name="Hosoyama A."/>
            <person name="Uohara A."/>
            <person name="Ohji S."/>
            <person name="Ichikawa N."/>
        </authorList>
    </citation>
    <scope>NUCLEOTIDE SEQUENCE [LARGE SCALE GENOMIC DNA]</scope>
    <source>
        <strain evidence="6 7">NBRC 15342</strain>
    </source>
</reference>
<feature type="domain" description="PNPLA" evidence="5">
    <location>
        <begin position="30"/>
        <end position="245"/>
    </location>
</feature>
<evidence type="ECO:0000256" key="3">
    <source>
        <dbReference type="ARBA" id="ARBA00023098"/>
    </source>
</evidence>
<evidence type="ECO:0000259" key="5">
    <source>
        <dbReference type="PROSITE" id="PS51635"/>
    </source>
</evidence>
<name>A0A4Y4D2E5_ZOORA</name>
<dbReference type="AlphaFoldDB" id="A0A4Y4D2E5"/>
<comment type="caution">
    <text evidence="4">Lacks conserved residue(s) required for the propagation of feature annotation.</text>
</comment>
<gene>
    <name evidence="6" type="ORF">ZRA01_30030</name>
</gene>
<evidence type="ECO:0000313" key="6">
    <source>
        <dbReference type="EMBL" id="GEC96930.1"/>
    </source>
</evidence>
<dbReference type="PANTHER" id="PTHR14226:SF78">
    <property type="entry name" value="SLR0060 PROTEIN"/>
    <property type="match status" value="1"/>
</dbReference>
<keyword evidence="1 4" id="KW-0378">Hydrolase</keyword>
<dbReference type="InterPro" id="IPR016035">
    <property type="entry name" value="Acyl_Trfase/lysoPLipase"/>
</dbReference>
<dbReference type="RefSeq" id="WP_141353733.1">
    <property type="nucleotide sequence ID" value="NZ_BJNV01000058.1"/>
</dbReference>
<feature type="short sequence motif" description="DGA/G" evidence="4">
    <location>
        <begin position="232"/>
        <end position="234"/>
    </location>
</feature>
<comment type="caution">
    <text evidence="6">The sequence shown here is derived from an EMBL/GenBank/DDBJ whole genome shotgun (WGS) entry which is preliminary data.</text>
</comment>
<dbReference type="Gene3D" id="3.40.1090.10">
    <property type="entry name" value="Cytosolic phospholipase A2 catalytic domain"/>
    <property type="match status" value="2"/>
</dbReference>
<keyword evidence="3 4" id="KW-0443">Lipid metabolism</keyword>
<keyword evidence="7" id="KW-1185">Reference proteome</keyword>
<feature type="active site" description="Proton acceptor" evidence="4">
    <location>
        <position position="232"/>
    </location>
</feature>
<dbReference type="InterPro" id="IPR050301">
    <property type="entry name" value="NTE"/>
</dbReference>
<dbReference type="GO" id="GO:0016042">
    <property type="term" value="P:lipid catabolic process"/>
    <property type="evidence" value="ECO:0007669"/>
    <property type="project" value="UniProtKB-UniRule"/>
</dbReference>